<proteinExistence type="predicted"/>
<evidence type="ECO:0000313" key="3">
    <source>
        <dbReference type="WBParaSite" id="HPBE_0002078801-mRNA-1"/>
    </source>
</evidence>
<dbReference type="WBParaSite" id="HPBE_0002078801-mRNA-1">
    <property type="protein sequence ID" value="HPBE_0002078801-mRNA-1"/>
    <property type="gene ID" value="HPBE_0002078801"/>
</dbReference>
<organism evidence="1">
    <name type="scientific">Heligmosomoides polygyrus</name>
    <name type="common">Parasitic roundworm</name>
    <dbReference type="NCBI Taxonomy" id="6339"/>
    <lineage>
        <taxon>Eukaryota</taxon>
        <taxon>Metazoa</taxon>
        <taxon>Ecdysozoa</taxon>
        <taxon>Nematoda</taxon>
        <taxon>Chromadorea</taxon>
        <taxon>Rhabditida</taxon>
        <taxon>Rhabditina</taxon>
        <taxon>Rhabditomorpha</taxon>
        <taxon>Strongyloidea</taxon>
        <taxon>Heligmosomidae</taxon>
        <taxon>Heligmosomoides</taxon>
    </lineage>
</organism>
<dbReference type="Proteomes" id="UP000050761">
    <property type="component" value="Unassembled WGS sequence"/>
</dbReference>
<sequence length="118" mass="12968">MDPSVGGLIGELPENVVVAGSVTERAARPEEAPLPLLCQTERYSKPLLKPVVIKGNNFQTTEKVYDSSVTLIMADCWRTDNLGAVRGDSEDVPQTLSNIREQLEDILKTSSNARRNLE</sequence>
<protein>
    <submittedName>
        <fullName evidence="1 3">Uncharacterized protein</fullName>
    </submittedName>
</protein>
<evidence type="ECO:0000313" key="1">
    <source>
        <dbReference type="EMBL" id="VDP21827.1"/>
    </source>
</evidence>
<reference evidence="3" key="2">
    <citation type="submission" date="2019-09" db="UniProtKB">
        <authorList>
            <consortium name="WormBaseParasite"/>
        </authorList>
    </citation>
    <scope>IDENTIFICATION</scope>
</reference>
<accession>A0A3P8B3M5</accession>
<keyword evidence="2" id="KW-1185">Reference proteome</keyword>
<evidence type="ECO:0000313" key="2">
    <source>
        <dbReference type="Proteomes" id="UP000050761"/>
    </source>
</evidence>
<dbReference type="AlphaFoldDB" id="A0A3P8B3M5"/>
<dbReference type="EMBL" id="UZAH01032442">
    <property type="protein sequence ID" value="VDP21827.1"/>
    <property type="molecule type" value="Genomic_DNA"/>
</dbReference>
<gene>
    <name evidence="1" type="ORF">HPBE_LOCUS20787</name>
</gene>
<reference evidence="1 2" key="1">
    <citation type="submission" date="2018-11" db="EMBL/GenBank/DDBJ databases">
        <authorList>
            <consortium name="Pathogen Informatics"/>
        </authorList>
    </citation>
    <scope>NUCLEOTIDE SEQUENCE [LARGE SCALE GENOMIC DNA]</scope>
</reference>
<name>A0A3P8B3M5_HELPZ</name>